<feature type="transmembrane region" description="Helical" evidence="1">
    <location>
        <begin position="100"/>
        <end position="121"/>
    </location>
</feature>
<keyword evidence="1" id="KW-0472">Membrane</keyword>
<proteinExistence type="predicted"/>
<dbReference type="GO" id="GO:0019991">
    <property type="term" value="P:septate junction assembly"/>
    <property type="evidence" value="ECO:0007669"/>
    <property type="project" value="InterPro"/>
</dbReference>
<dbReference type="PANTHER" id="PTHR36692:SF2">
    <property type="entry name" value="GEO12064P1"/>
    <property type="match status" value="1"/>
</dbReference>
<dbReference type="Pfam" id="PF24985">
    <property type="entry name" value="DUF7775"/>
    <property type="match status" value="1"/>
</dbReference>
<sequence>MEFRKLTLLKCLELAIAVACMGLHYRTRTNDFDTDTLSCTSYGGYIIILVGTIGGIIAGTPMNRRIYIFYCLVGCAIFVAAGALNIEIMKHWGKSELRDYGLSKAILSIINGALFLIDALVEWREY</sequence>
<dbReference type="InterPro" id="IPR056677">
    <property type="entry name" value="DUF7775"/>
</dbReference>
<gene>
    <name evidence="3" type="ORF">NQ315_003790</name>
</gene>
<evidence type="ECO:0000313" key="3">
    <source>
        <dbReference type="EMBL" id="KAJ8912186.1"/>
    </source>
</evidence>
<evidence type="ECO:0000259" key="2">
    <source>
        <dbReference type="Pfam" id="PF24985"/>
    </source>
</evidence>
<dbReference type="AlphaFoldDB" id="A0AAV8VDQ3"/>
<accession>A0AAV8VDQ3</accession>
<protein>
    <recommendedName>
        <fullName evidence="2">DUF7775 domain-containing protein</fullName>
    </recommendedName>
</protein>
<reference evidence="3 4" key="1">
    <citation type="journal article" date="2023" name="Insect Mol. Biol.">
        <title>Genome sequencing provides insights into the evolution of gene families encoding plant cell wall-degrading enzymes in longhorned beetles.</title>
        <authorList>
            <person name="Shin N.R."/>
            <person name="Okamura Y."/>
            <person name="Kirsch R."/>
            <person name="Pauchet Y."/>
        </authorList>
    </citation>
    <scope>NUCLEOTIDE SEQUENCE [LARGE SCALE GENOMIC DNA]</scope>
    <source>
        <strain evidence="3">EAD_L_NR</strain>
    </source>
</reference>
<dbReference type="Proteomes" id="UP001159042">
    <property type="component" value="Unassembled WGS sequence"/>
</dbReference>
<comment type="caution">
    <text evidence="3">The sequence shown here is derived from an EMBL/GenBank/DDBJ whole genome shotgun (WGS) entry which is preliminary data.</text>
</comment>
<feature type="transmembrane region" description="Helical" evidence="1">
    <location>
        <begin position="67"/>
        <end position="88"/>
    </location>
</feature>
<keyword evidence="1" id="KW-0812">Transmembrane</keyword>
<name>A0AAV8VDQ3_9CUCU</name>
<evidence type="ECO:0000313" key="4">
    <source>
        <dbReference type="Proteomes" id="UP001159042"/>
    </source>
</evidence>
<dbReference type="InterPro" id="IPR038976">
    <property type="entry name" value="Ssk"/>
</dbReference>
<keyword evidence="1" id="KW-1133">Transmembrane helix</keyword>
<organism evidence="3 4">
    <name type="scientific">Exocentrus adspersus</name>
    <dbReference type="NCBI Taxonomy" id="1586481"/>
    <lineage>
        <taxon>Eukaryota</taxon>
        <taxon>Metazoa</taxon>
        <taxon>Ecdysozoa</taxon>
        <taxon>Arthropoda</taxon>
        <taxon>Hexapoda</taxon>
        <taxon>Insecta</taxon>
        <taxon>Pterygota</taxon>
        <taxon>Neoptera</taxon>
        <taxon>Endopterygota</taxon>
        <taxon>Coleoptera</taxon>
        <taxon>Polyphaga</taxon>
        <taxon>Cucujiformia</taxon>
        <taxon>Chrysomeloidea</taxon>
        <taxon>Cerambycidae</taxon>
        <taxon>Lamiinae</taxon>
        <taxon>Acanthocinini</taxon>
        <taxon>Exocentrus</taxon>
    </lineage>
</organism>
<dbReference type="EMBL" id="JANEYG010000142">
    <property type="protein sequence ID" value="KAJ8912186.1"/>
    <property type="molecule type" value="Genomic_DNA"/>
</dbReference>
<dbReference type="GO" id="GO:0005886">
    <property type="term" value="C:plasma membrane"/>
    <property type="evidence" value="ECO:0007669"/>
    <property type="project" value="TreeGrafter"/>
</dbReference>
<feature type="domain" description="DUF7775" evidence="2">
    <location>
        <begin position="7"/>
        <end position="89"/>
    </location>
</feature>
<feature type="transmembrane region" description="Helical" evidence="1">
    <location>
        <begin position="7"/>
        <end position="27"/>
    </location>
</feature>
<dbReference type="PANTHER" id="PTHR36692">
    <property type="entry name" value="PROTEIN SNAKESKIN"/>
    <property type="match status" value="1"/>
</dbReference>
<evidence type="ECO:0000256" key="1">
    <source>
        <dbReference type="SAM" id="Phobius"/>
    </source>
</evidence>
<feature type="transmembrane region" description="Helical" evidence="1">
    <location>
        <begin position="42"/>
        <end position="60"/>
    </location>
</feature>
<keyword evidence="4" id="KW-1185">Reference proteome</keyword>